<dbReference type="RefSeq" id="YP_010806177.1">
    <property type="nucleotide sequence ID" value="NC_077214.1"/>
</dbReference>
<proteinExistence type="predicted"/>
<dbReference type="KEGG" id="vg:80545138"/>
<evidence type="ECO:0000313" key="2">
    <source>
        <dbReference type="Proteomes" id="UP001157002"/>
    </source>
</evidence>
<sequence length="123" mass="14364">MKWKEMLKAHYGTEKMDCNCAKCREKMEKKLSPKQRKIAELTPPKDKIDAGDLAELRKGKGERHFYLENGKPVQWIGETHKHPDGTLMSGKEHKEGVSKKLYHFYELNEKALRHLSKDTTKIK</sequence>
<name>A0A976UBT3_9CAUD</name>
<dbReference type="GeneID" id="80545138"/>
<keyword evidence="2" id="KW-1185">Reference proteome</keyword>
<accession>A0A976UBT3</accession>
<protein>
    <submittedName>
        <fullName evidence="1">Uncharacterized protein</fullName>
    </submittedName>
</protein>
<evidence type="ECO:0000313" key="1">
    <source>
        <dbReference type="EMBL" id="UVF62586.1"/>
    </source>
</evidence>
<dbReference type="Proteomes" id="UP001157002">
    <property type="component" value="Segment"/>
</dbReference>
<organism evidence="1 2">
    <name type="scientific">Poseidoniales virus YSH_150918</name>
    <dbReference type="NCBI Taxonomy" id="3071324"/>
    <lineage>
        <taxon>Viruses</taxon>
        <taxon>Duplodnaviria</taxon>
        <taxon>Heunggongvirae</taxon>
        <taxon>Uroviricota</taxon>
        <taxon>Caudoviricetes</taxon>
        <taxon>Magrovirales</taxon>
        <taxon>Aoguangviridae</taxon>
        <taxon>Aobingvirus</taxon>
        <taxon>Aobingvirus yangshanense</taxon>
    </lineage>
</organism>
<dbReference type="EMBL" id="ON649702">
    <property type="protein sequence ID" value="UVF62586.1"/>
    <property type="molecule type" value="Genomic_DNA"/>
</dbReference>
<reference evidence="1 2" key="1">
    <citation type="submission" date="2022-05" db="EMBL/GenBank/DDBJ databases">
        <title>Diverse viruses of marine archaea discovered using metagenomics.</title>
        <authorList>
            <person name="Zhou Y."/>
        </authorList>
    </citation>
    <scope>NUCLEOTIDE SEQUENCE [LARGE SCALE GENOMIC DNA]</scope>
    <source>
        <strain evidence="1">YSH_150918</strain>
    </source>
</reference>